<name>A0ABS8PT32_9BACT</name>
<dbReference type="Gene3D" id="3.40.630.30">
    <property type="match status" value="1"/>
</dbReference>
<sequence length="245" mass="27823">MALQITKTTLEVIEPFRVLFLNEGGFQFVCNKCHLYGWADTYLFTVDGTPAGYGAVWGTDKREDRDTIFEFYLEPPYRGMASRIFGEFQQVSNTIQVESQTNDRLLTAMLYETTRNIYAEAILFEEQYTTRLAVPGVVFRKRKATDDMGDDDSTHVLVQDGVIAASGGLMLNYNIPYADIYMQVKEPFRGRGLGTLIVQELKKEAYRMGRVPAARCNIENQVSKSTLLKAGFRICGFRIRGTIKK</sequence>
<evidence type="ECO:0000259" key="1">
    <source>
        <dbReference type="PROSITE" id="PS51186"/>
    </source>
</evidence>
<dbReference type="EMBL" id="JAJNEC010000005">
    <property type="protein sequence ID" value="MCD2424241.1"/>
    <property type="molecule type" value="Genomic_DNA"/>
</dbReference>
<dbReference type="InterPro" id="IPR013653">
    <property type="entry name" value="GCN5-like_dom"/>
</dbReference>
<proteinExistence type="predicted"/>
<evidence type="ECO:0000313" key="3">
    <source>
        <dbReference type="Proteomes" id="UP001199816"/>
    </source>
</evidence>
<dbReference type="PROSITE" id="PS51186">
    <property type="entry name" value="GNAT"/>
    <property type="match status" value="1"/>
</dbReference>
<dbReference type="InterPro" id="IPR000182">
    <property type="entry name" value="GNAT_dom"/>
</dbReference>
<gene>
    <name evidence="2" type="ORF">LQ567_15785</name>
</gene>
<protein>
    <submittedName>
        <fullName evidence="2">GNAT family N-acetyltransferase</fullName>
    </submittedName>
</protein>
<dbReference type="InterPro" id="IPR016181">
    <property type="entry name" value="Acyl_CoA_acyltransferase"/>
</dbReference>
<comment type="caution">
    <text evidence="2">The sequence shown here is derived from an EMBL/GenBank/DDBJ whole genome shotgun (WGS) entry which is preliminary data.</text>
</comment>
<dbReference type="Pfam" id="PF08445">
    <property type="entry name" value="FR47"/>
    <property type="match status" value="1"/>
</dbReference>
<evidence type="ECO:0000313" key="2">
    <source>
        <dbReference type="EMBL" id="MCD2424241.1"/>
    </source>
</evidence>
<dbReference type="Proteomes" id="UP001199816">
    <property type="component" value="Unassembled WGS sequence"/>
</dbReference>
<feature type="domain" description="N-acetyltransferase" evidence="1">
    <location>
        <begin position="101"/>
        <end position="245"/>
    </location>
</feature>
<accession>A0ABS8PT32</accession>
<keyword evidence="3" id="KW-1185">Reference proteome</keyword>
<dbReference type="SUPFAM" id="SSF55729">
    <property type="entry name" value="Acyl-CoA N-acyltransferases (Nat)"/>
    <property type="match status" value="1"/>
</dbReference>
<reference evidence="2 3" key="1">
    <citation type="submission" date="2021-11" db="EMBL/GenBank/DDBJ databases">
        <title>Genomic of Niabella pedocola.</title>
        <authorList>
            <person name="Wu T."/>
        </authorList>
    </citation>
    <scope>NUCLEOTIDE SEQUENCE [LARGE SCALE GENOMIC DNA]</scope>
    <source>
        <strain evidence="2 3">JCM 31011</strain>
    </source>
</reference>
<organism evidence="2 3">
    <name type="scientific">Niabella pedocola</name>
    <dbReference type="NCBI Taxonomy" id="1752077"/>
    <lineage>
        <taxon>Bacteria</taxon>
        <taxon>Pseudomonadati</taxon>
        <taxon>Bacteroidota</taxon>
        <taxon>Chitinophagia</taxon>
        <taxon>Chitinophagales</taxon>
        <taxon>Chitinophagaceae</taxon>
        <taxon>Niabella</taxon>
    </lineage>
</organism>
<dbReference type="RefSeq" id="WP_231005692.1">
    <property type="nucleotide sequence ID" value="NZ_JAJNEC010000005.1"/>
</dbReference>
<dbReference type="CDD" id="cd04301">
    <property type="entry name" value="NAT_SF"/>
    <property type="match status" value="1"/>
</dbReference>